<sequence length="180" mass="20317">MKLTFQTVRSMPQRNALMKLYRGALVYFRENGAPMPTHATVETDLHRVPEGIKPSALHYRLISDGEKPVAAMALILGYPQDNTLWLRRLILPTALRDHGYEQAILNAVVAKYQGQMTDLQTMMINATPERLQFWQDLGFTVISDEHVALASGDVQHQTVLQFSLPSVVKSGNDQRQPMMV</sequence>
<dbReference type="RefSeq" id="WP_056962443.1">
    <property type="nucleotide sequence ID" value="NZ_CP045068.1"/>
</dbReference>
<accession>A0A5P8JMK3</accession>
<keyword evidence="1" id="KW-0808">Transferase</keyword>
<dbReference type="SUPFAM" id="SSF55729">
    <property type="entry name" value="Acyl-CoA N-acyltransferases (Nat)"/>
    <property type="match status" value="1"/>
</dbReference>
<organism evidence="1 2">
    <name type="scientific">Lacticaseibacillus manihotivorans</name>
    <dbReference type="NCBI Taxonomy" id="88233"/>
    <lineage>
        <taxon>Bacteria</taxon>
        <taxon>Bacillati</taxon>
        <taxon>Bacillota</taxon>
        <taxon>Bacilli</taxon>
        <taxon>Lactobacillales</taxon>
        <taxon>Lactobacillaceae</taxon>
        <taxon>Lacticaseibacillus</taxon>
    </lineage>
</organism>
<dbReference type="AlphaFoldDB" id="A0A5P8JMK3"/>
<name>A0A5P8JMK3_9LACO</name>
<proteinExistence type="predicted"/>
<dbReference type="GO" id="GO:0016740">
    <property type="term" value="F:transferase activity"/>
    <property type="evidence" value="ECO:0007669"/>
    <property type="project" value="UniProtKB-KW"/>
</dbReference>
<reference evidence="1 2" key="1">
    <citation type="submission" date="2019-10" db="EMBL/GenBank/DDBJ databases">
        <title>Genome sequencing of Lactobacillus manihotivorans.</title>
        <authorList>
            <person name="Kim K."/>
        </authorList>
    </citation>
    <scope>NUCLEOTIDE SEQUENCE [LARGE SCALE GENOMIC DNA]</scope>
    <source>
        <strain evidence="1 2">LM010</strain>
    </source>
</reference>
<dbReference type="Gene3D" id="3.40.630.30">
    <property type="match status" value="1"/>
</dbReference>
<dbReference type="Proteomes" id="UP000388452">
    <property type="component" value="Chromosome"/>
</dbReference>
<dbReference type="EMBL" id="CP045068">
    <property type="protein sequence ID" value="QFQ89970.1"/>
    <property type="molecule type" value="Genomic_DNA"/>
</dbReference>
<evidence type="ECO:0000313" key="2">
    <source>
        <dbReference type="Proteomes" id="UP000388452"/>
    </source>
</evidence>
<protein>
    <submittedName>
        <fullName evidence="1">N-acetyltransferase</fullName>
    </submittedName>
</protein>
<gene>
    <name evidence="1" type="ORF">LM010_00295</name>
</gene>
<dbReference type="InterPro" id="IPR016181">
    <property type="entry name" value="Acyl_CoA_acyltransferase"/>
</dbReference>
<evidence type="ECO:0000313" key="1">
    <source>
        <dbReference type="EMBL" id="QFQ89970.1"/>
    </source>
</evidence>